<dbReference type="PANTHER" id="PTHR38453">
    <property type="entry name" value="CYTOPLASMIC PROTEIN-RELATED"/>
    <property type="match status" value="1"/>
</dbReference>
<dbReference type="PANTHER" id="PTHR38453:SF1">
    <property type="entry name" value="CYTOPLASMIC PROTEIN"/>
    <property type="match status" value="1"/>
</dbReference>
<proteinExistence type="predicted"/>
<sequence>MKNALVWMSKARSTVKTMFGMPDYEKYLEHHNATHPDQEPLNERDFYLQRLKERYDSGEVTRCC</sequence>
<evidence type="ECO:0008006" key="3">
    <source>
        <dbReference type="Google" id="ProtNLM"/>
    </source>
</evidence>
<name>A0A074LSQ6_9BACL</name>
<evidence type="ECO:0000313" key="1">
    <source>
        <dbReference type="EMBL" id="KEO85171.1"/>
    </source>
</evidence>
<dbReference type="AlphaFoldDB" id="A0A074LSQ6"/>
<dbReference type="STRING" id="1157490.EL26_01025"/>
<evidence type="ECO:0000313" key="2">
    <source>
        <dbReference type="Proteomes" id="UP000027931"/>
    </source>
</evidence>
<dbReference type="eggNOG" id="COG2879">
    <property type="taxonomic scope" value="Bacteria"/>
</dbReference>
<dbReference type="Pfam" id="PF04328">
    <property type="entry name" value="Sel_put"/>
    <property type="match status" value="1"/>
</dbReference>
<keyword evidence="2" id="KW-1185">Reference proteome</keyword>
<dbReference type="RefSeq" id="WP_038083427.1">
    <property type="nucleotide sequence ID" value="NZ_JMIR01000001.1"/>
</dbReference>
<organism evidence="1 2">
    <name type="scientific">Tumebacillus flagellatus</name>
    <dbReference type="NCBI Taxonomy" id="1157490"/>
    <lineage>
        <taxon>Bacteria</taxon>
        <taxon>Bacillati</taxon>
        <taxon>Bacillota</taxon>
        <taxon>Bacilli</taxon>
        <taxon>Bacillales</taxon>
        <taxon>Alicyclobacillaceae</taxon>
        <taxon>Tumebacillus</taxon>
    </lineage>
</organism>
<protein>
    <recommendedName>
        <fullName evidence="3">Cytosolic protein</fullName>
    </recommendedName>
</protein>
<dbReference type="Proteomes" id="UP000027931">
    <property type="component" value="Unassembled WGS sequence"/>
</dbReference>
<reference evidence="1 2" key="1">
    <citation type="journal article" date="2013" name="Int. J. Syst. Evol. Microbiol.">
        <title>Tumebacillus flagellatus sp. nov., an alpha-amylase/pullulanase-producing bacterium isolated from cassava wastewater.</title>
        <authorList>
            <person name="Wang Q."/>
            <person name="Xie N."/>
            <person name="Qin Y."/>
            <person name="Shen N."/>
            <person name="Zhu J."/>
            <person name="Mi H."/>
            <person name="Huang R."/>
        </authorList>
    </citation>
    <scope>NUCLEOTIDE SEQUENCE [LARGE SCALE GENOMIC DNA]</scope>
    <source>
        <strain evidence="1 2">GST4</strain>
    </source>
</reference>
<dbReference type="EMBL" id="JMIR01000001">
    <property type="protein sequence ID" value="KEO85171.1"/>
    <property type="molecule type" value="Genomic_DNA"/>
</dbReference>
<comment type="caution">
    <text evidence="1">The sequence shown here is derived from an EMBL/GenBank/DDBJ whole genome shotgun (WGS) entry which is preliminary data.</text>
</comment>
<dbReference type="OrthoDB" id="9814284at2"/>
<dbReference type="InterPro" id="IPR007423">
    <property type="entry name" value="Sel_put"/>
</dbReference>
<gene>
    <name evidence="1" type="ORF">EL26_01025</name>
</gene>
<accession>A0A074LSQ6</accession>